<feature type="non-terminal residue" evidence="10">
    <location>
        <position position="1"/>
    </location>
</feature>
<dbReference type="EMBL" id="JAATIS010008602">
    <property type="protein sequence ID" value="KAG2456417.1"/>
    <property type="molecule type" value="Genomic_DNA"/>
</dbReference>
<accession>A0A8X8BJ67</accession>
<dbReference type="InterPro" id="IPR029197">
    <property type="entry name" value="CKAP2_C"/>
</dbReference>
<feature type="domain" description="Retinoblastoma-associated protein N-terminal" evidence="8">
    <location>
        <begin position="845"/>
        <end position="1012"/>
    </location>
</feature>
<dbReference type="SMART" id="SM00220">
    <property type="entry name" value="S_TKc"/>
    <property type="match status" value="1"/>
</dbReference>
<dbReference type="GO" id="GO:0048667">
    <property type="term" value="P:cell morphogenesis involved in neuron differentiation"/>
    <property type="evidence" value="ECO:0007669"/>
    <property type="project" value="TreeGrafter"/>
</dbReference>
<gene>
    <name evidence="10" type="primary">Rb1</name>
    <name evidence="10" type="ORF">GTO96_0013891</name>
</gene>
<feature type="region of interest" description="Disordered" evidence="6">
    <location>
        <begin position="845"/>
        <end position="874"/>
    </location>
</feature>
<dbReference type="GO" id="GO:0035189">
    <property type="term" value="C:Rb-E2F complex"/>
    <property type="evidence" value="ECO:0007669"/>
    <property type="project" value="TreeGrafter"/>
</dbReference>
<feature type="region of interest" description="Disordered" evidence="6">
    <location>
        <begin position="246"/>
        <end position="272"/>
    </location>
</feature>
<dbReference type="Pfam" id="PF11934">
    <property type="entry name" value="DUF3452"/>
    <property type="match status" value="1"/>
</dbReference>
<evidence type="ECO:0000256" key="6">
    <source>
        <dbReference type="SAM" id="MobiDB-lite"/>
    </source>
</evidence>
<feature type="compositionally biased region" description="Basic and acidic residues" evidence="6">
    <location>
        <begin position="864"/>
        <end position="874"/>
    </location>
</feature>
<dbReference type="GO" id="GO:0004672">
    <property type="term" value="F:protein kinase activity"/>
    <property type="evidence" value="ECO:0007669"/>
    <property type="project" value="InterPro"/>
</dbReference>
<dbReference type="FunFam" id="1.10.472.140:FF:000002">
    <property type="entry name" value="RB transcriptional corepressor 1"/>
    <property type="match status" value="1"/>
</dbReference>
<dbReference type="Pfam" id="PF01858">
    <property type="entry name" value="RB_A"/>
    <property type="match status" value="1"/>
</dbReference>
<reference evidence="10 11" key="1">
    <citation type="journal article" date="2021" name="Cell">
        <title>Tracing the genetic footprints of vertebrate landing in non-teleost ray-finned fishes.</title>
        <authorList>
            <person name="Bi X."/>
            <person name="Wang K."/>
            <person name="Yang L."/>
            <person name="Pan H."/>
            <person name="Jiang H."/>
            <person name="Wei Q."/>
            <person name="Fang M."/>
            <person name="Yu H."/>
            <person name="Zhu C."/>
            <person name="Cai Y."/>
            <person name="He Y."/>
            <person name="Gan X."/>
            <person name="Zeng H."/>
            <person name="Yu D."/>
            <person name="Zhu Y."/>
            <person name="Jiang H."/>
            <person name="Qiu Q."/>
            <person name="Yang H."/>
            <person name="Zhang Y.E."/>
            <person name="Wang W."/>
            <person name="Zhu M."/>
            <person name="He S."/>
            <person name="Zhang G."/>
        </authorList>
    </citation>
    <scope>NUCLEOTIDE SEQUENCE [LARGE SCALE GENOMIC DNA]</scope>
    <source>
        <strain evidence="10">Bchr_013</strain>
    </source>
</reference>
<evidence type="ECO:0000313" key="11">
    <source>
        <dbReference type="Proteomes" id="UP000886611"/>
    </source>
</evidence>
<feature type="compositionally biased region" description="Polar residues" evidence="6">
    <location>
        <begin position="246"/>
        <end position="256"/>
    </location>
</feature>
<protein>
    <submittedName>
        <fullName evidence="10">RB protein</fullName>
    </submittedName>
</protein>
<feature type="domain" description="Retinoblastoma-associated protein A-box" evidence="9">
    <location>
        <begin position="1166"/>
        <end position="1366"/>
    </location>
</feature>
<feature type="compositionally biased region" description="Basic and acidic residues" evidence="6">
    <location>
        <begin position="368"/>
        <end position="378"/>
    </location>
</feature>
<organism evidence="10 11">
    <name type="scientific">Polypterus senegalus</name>
    <name type="common">Senegal bichir</name>
    <dbReference type="NCBI Taxonomy" id="55291"/>
    <lineage>
        <taxon>Eukaryota</taxon>
        <taxon>Metazoa</taxon>
        <taxon>Chordata</taxon>
        <taxon>Craniata</taxon>
        <taxon>Vertebrata</taxon>
        <taxon>Euteleostomi</taxon>
        <taxon>Actinopterygii</taxon>
        <taxon>Polypteriformes</taxon>
        <taxon>Polypteridae</taxon>
        <taxon>Polypterus</taxon>
    </lineage>
</organism>
<evidence type="ECO:0000259" key="9">
    <source>
        <dbReference type="SMART" id="SM01368"/>
    </source>
</evidence>
<dbReference type="GO" id="GO:0005524">
    <property type="term" value="F:ATP binding"/>
    <property type="evidence" value="ECO:0007669"/>
    <property type="project" value="InterPro"/>
</dbReference>
<evidence type="ECO:0000256" key="2">
    <source>
        <dbReference type="ARBA" id="ARBA00009468"/>
    </source>
</evidence>
<keyword evidence="3" id="KW-0963">Cytoplasm</keyword>
<dbReference type="SMART" id="SM01367">
    <property type="entry name" value="DUF3452"/>
    <property type="match status" value="1"/>
</dbReference>
<feature type="region of interest" description="Disordered" evidence="6">
    <location>
        <begin position="285"/>
        <end position="308"/>
    </location>
</feature>
<evidence type="ECO:0000256" key="1">
    <source>
        <dbReference type="ARBA" id="ARBA00004245"/>
    </source>
</evidence>
<dbReference type="GO" id="GO:0000977">
    <property type="term" value="F:RNA polymerase II transcription regulatory region sequence-specific DNA binding"/>
    <property type="evidence" value="ECO:0007669"/>
    <property type="project" value="TreeGrafter"/>
</dbReference>
<dbReference type="GO" id="GO:0000785">
    <property type="term" value="C:chromatin"/>
    <property type="evidence" value="ECO:0007669"/>
    <property type="project" value="TreeGrafter"/>
</dbReference>
<proteinExistence type="inferred from homology"/>
<dbReference type="InterPro" id="IPR011009">
    <property type="entry name" value="Kinase-like_dom_sf"/>
</dbReference>
<dbReference type="Gene3D" id="1.10.472.140">
    <property type="match status" value="1"/>
</dbReference>
<dbReference type="InterPro" id="IPR000719">
    <property type="entry name" value="Prot_kinase_dom"/>
</dbReference>
<sequence>MVSNEIRATLVDCVLVHAMLMAEGHQRAQPKLSRFTVTSIIPTFREENGYKENLHKDPIDHKTNMVNKENKKPEATKKKALMMENPQDQHFDNGSCRNSGDKANIVLSKAEKKEQGDAKETEKTTDLEVRRPTTLTQSFLVQRNSQQKQLIAEKALNAVQSDPNASKFILGSYRGKIVQSKISTFRAPKTSNERNVKSEVPVTGRPEAVKAPLVKSKANVNKPDLNKKKVTTTRSKEMEPQMTNFGTKRSAENGTVGSRPMPLAKGNERPAVRPKVGTKVKALPTKDTKNIGEPPKSQETGGNIKSRYAIRNETAEERRAKLAEWLASKGKTLKRPSMAGPVPSTIKKNPKDVPPATPLNDHVEEEPEHSSDENKTEEHIDELCSVLSNMLPPSKSEDVLEVQPEIMRPDFELAQPLSNKTEEQLVQADNCDVIKEEEEEDDFENKSEFETPGKMEENITEEGSLIKFNVKTTPYLQSMKQMMNIDGNKGAIKDLKFLTPVRRSQRIMRMSNQLPEMLMDHDPCIASLPELADDKMHILRKEAILLARMKHQNIVAFRDSFEGFYAGYYGTVYTHDNLSKAYACSYVGTPYYVSPEIWENKPYNNKRSLKKAEFNITGQFLPFQANSWKSLILKICRGSYPPLPAHYPYELHYLIKQIFKINPKDRPSVNTILSRHRISRFLKNFLPRKEERQHRNWRKSEGEMVVKVLSQKTLEEGTCNMEVTPEGPHVIFPESSRGPTRKYWDEDQGHAVLDVLKNADFTSSGRVYSGDLPGSHVLLHEENLSRKQWTKEPPKEVLNLFENASLNLAFETYTIYKPDIAVPSSFSHNVYLFLKASENLLVGPLSPPRGDDTDGAIDNILDSSRLDPRSDDEDTHKDKAAELVSLCEHFRVADEVCDKAWELSQILLSSMETEQGTNKMLYGACLLIAAIELDEVQFTLSDLLKNINMKNLKKIFVEESSTRVKAVSDSKSIVRSCWILFLLAKGKVLQMEDDLVISFQLLLCVLEYFVKLSPHALLKQPFKDVVKDLKETVPIRSSRRGTGRIVRTAPKPVEPDFRVVEVLCKENECNIDEVKNVYQKSFMSFLEMVNLTNQDGIPKLLYILNGWVTMAYDKARYVLHFDGTLNHGQYLRKSTYDGEVKTRCLLEKTPKKNCLDDDSNLIPPQTPVRAALNSINQLKIILNSASSKPSENLMKYFGNCTVNPTEGIAKRVDRLGMAFTDRFAKAMGQACAEIGSQRYKLGVRLYYRIMEIMLKLEEMRLSVHNFSMLLNDNIFHTSLLACALEVVMATYGSTNLKSFGSSETDLLFPWILDVFGLKAFDFYKVIESFIKAEPNLTWEMIKHLERCEHRIMESLAWVSHQTYKTMWKFQSTSVAIVGTLMKMLHQCHCFGQFNICGRVTGIKQTPVNHEESTASTEQCHLQAQE</sequence>
<evidence type="ECO:0000313" key="10">
    <source>
        <dbReference type="EMBL" id="KAG2456417.1"/>
    </source>
</evidence>
<comment type="caution">
    <text evidence="10">The sequence shown here is derived from an EMBL/GenBank/DDBJ whole genome shotgun (WGS) entry which is preliminary data.</text>
</comment>
<dbReference type="GO" id="GO:0031175">
    <property type="term" value="P:neuron projection development"/>
    <property type="evidence" value="ECO:0007669"/>
    <property type="project" value="TreeGrafter"/>
</dbReference>
<dbReference type="GO" id="GO:0006357">
    <property type="term" value="P:regulation of transcription by RNA polymerase II"/>
    <property type="evidence" value="ECO:0007669"/>
    <property type="project" value="InterPro"/>
</dbReference>
<keyword evidence="4" id="KW-0597">Phosphoprotein</keyword>
<name>A0A8X8BJ67_POLSE</name>
<keyword evidence="11" id="KW-1185">Reference proteome</keyword>
<evidence type="ECO:0000259" key="7">
    <source>
        <dbReference type="SMART" id="SM00220"/>
    </source>
</evidence>
<dbReference type="Proteomes" id="UP000886611">
    <property type="component" value="Unassembled WGS sequence"/>
</dbReference>
<evidence type="ECO:0000256" key="4">
    <source>
        <dbReference type="ARBA" id="ARBA00022553"/>
    </source>
</evidence>
<dbReference type="Gene3D" id="1.10.472.10">
    <property type="entry name" value="Cyclin-like"/>
    <property type="match status" value="1"/>
</dbReference>
<dbReference type="SUPFAM" id="SSF56112">
    <property type="entry name" value="Protein kinase-like (PK-like)"/>
    <property type="match status" value="1"/>
</dbReference>
<dbReference type="InterPro" id="IPR028309">
    <property type="entry name" value="RB_fam"/>
</dbReference>
<dbReference type="Pfam" id="PF15297">
    <property type="entry name" value="CKAP2_C"/>
    <property type="match status" value="2"/>
</dbReference>
<dbReference type="InterPro" id="IPR036915">
    <property type="entry name" value="Cyclin-like_sf"/>
</dbReference>
<dbReference type="CDD" id="cd00043">
    <property type="entry name" value="CYCLIN_SF"/>
    <property type="match status" value="1"/>
</dbReference>
<keyword evidence="5" id="KW-0206">Cytoskeleton</keyword>
<evidence type="ECO:0000256" key="3">
    <source>
        <dbReference type="ARBA" id="ARBA00022490"/>
    </source>
</evidence>
<dbReference type="InterPro" id="IPR024599">
    <property type="entry name" value="RB_N"/>
</dbReference>
<evidence type="ECO:0000256" key="5">
    <source>
        <dbReference type="ARBA" id="ARBA00023212"/>
    </source>
</evidence>
<dbReference type="PANTHER" id="PTHR13742">
    <property type="entry name" value="RETINOBLASTOMA-ASSOCIATED PROTEIN RB -RELATED"/>
    <property type="match status" value="1"/>
</dbReference>
<dbReference type="Gene3D" id="1.10.510.10">
    <property type="entry name" value="Transferase(Phosphotransferase) domain 1"/>
    <property type="match status" value="1"/>
</dbReference>
<dbReference type="SMART" id="SM01368">
    <property type="entry name" value="RB_A"/>
    <property type="match status" value="1"/>
</dbReference>
<dbReference type="GO" id="GO:2000134">
    <property type="term" value="P:negative regulation of G1/S transition of mitotic cell cycle"/>
    <property type="evidence" value="ECO:0007669"/>
    <property type="project" value="TreeGrafter"/>
</dbReference>
<dbReference type="GO" id="GO:0005856">
    <property type="term" value="C:cytoskeleton"/>
    <property type="evidence" value="ECO:0007669"/>
    <property type="project" value="UniProtKB-SubCell"/>
</dbReference>
<dbReference type="InterPro" id="IPR002720">
    <property type="entry name" value="RB_A"/>
</dbReference>
<comment type="similarity">
    <text evidence="2">Belongs to the CKAP2 family.</text>
</comment>
<dbReference type="FunFam" id="1.10.472.10:FF:000039">
    <property type="entry name" value="RB transcriptional corepressor 1"/>
    <property type="match status" value="1"/>
</dbReference>
<comment type="subcellular location">
    <subcellularLocation>
        <location evidence="1">Cytoplasm</location>
        <location evidence="1">Cytoskeleton</location>
    </subcellularLocation>
</comment>
<feature type="region of interest" description="Disordered" evidence="6">
    <location>
        <begin position="333"/>
        <end position="378"/>
    </location>
</feature>
<feature type="non-terminal residue" evidence="10">
    <location>
        <position position="1425"/>
    </location>
</feature>
<evidence type="ECO:0000259" key="8">
    <source>
        <dbReference type="SMART" id="SM01367"/>
    </source>
</evidence>
<feature type="domain" description="Protein kinase" evidence="7">
    <location>
        <begin position="475"/>
        <end position="682"/>
    </location>
</feature>
<dbReference type="PANTHER" id="PTHR13742:SF36">
    <property type="entry name" value="RETINOBLASTOMA-ASSOCIATED PROTEIN"/>
    <property type="match status" value="1"/>
</dbReference>
<dbReference type="SUPFAM" id="SSF47954">
    <property type="entry name" value="Cyclin-like"/>
    <property type="match status" value="1"/>
</dbReference>